<organism evidence="4 6">
    <name type="scientific">Actinospica durhamensis</name>
    <dbReference type="NCBI Taxonomy" id="1508375"/>
    <lineage>
        <taxon>Bacteria</taxon>
        <taxon>Bacillati</taxon>
        <taxon>Actinomycetota</taxon>
        <taxon>Actinomycetes</taxon>
        <taxon>Catenulisporales</taxon>
        <taxon>Actinospicaceae</taxon>
        <taxon>Actinospica</taxon>
    </lineage>
</organism>
<dbReference type="Proteomes" id="UP000675781">
    <property type="component" value="Unassembled WGS sequence"/>
</dbReference>
<evidence type="ECO:0000313" key="4">
    <source>
        <dbReference type="EMBL" id="MBR7835185.1"/>
    </source>
</evidence>
<dbReference type="EMBL" id="JAGSOG010000086">
    <property type="protein sequence ID" value="MBR7835195.1"/>
    <property type="molecule type" value="Genomic_DNA"/>
</dbReference>
<dbReference type="Pfam" id="PF13359">
    <property type="entry name" value="DDE_Tnp_4"/>
    <property type="match status" value="1"/>
</dbReference>
<evidence type="ECO:0000256" key="1">
    <source>
        <dbReference type="ARBA" id="ARBA00001968"/>
    </source>
</evidence>
<feature type="domain" description="DDE Tnp4" evidence="3">
    <location>
        <begin position="106"/>
        <end position="266"/>
    </location>
</feature>
<keyword evidence="2" id="KW-0479">Metal-binding</keyword>
<dbReference type="InterPro" id="IPR027806">
    <property type="entry name" value="HARBI1_dom"/>
</dbReference>
<proteinExistence type="predicted"/>
<comment type="caution">
    <text evidence="4">The sequence shown here is derived from an EMBL/GenBank/DDBJ whole genome shotgun (WGS) entry which is preliminary data.</text>
</comment>
<accession>A0A941INA4</accession>
<dbReference type="RefSeq" id="WP_212529682.1">
    <property type="nucleotide sequence ID" value="NZ_JAGSOG010000086.1"/>
</dbReference>
<evidence type="ECO:0000313" key="6">
    <source>
        <dbReference type="Proteomes" id="UP000675781"/>
    </source>
</evidence>
<dbReference type="EMBL" id="JAGSOG010000086">
    <property type="protein sequence ID" value="MBR7835185.1"/>
    <property type="molecule type" value="Genomic_DNA"/>
</dbReference>
<keyword evidence="6" id="KW-1185">Reference proteome</keyword>
<sequence>MFSYALTLDVDRETVRYVARLLHAERRRRGTRRGTRLLTPFKQALFGLAWLRDRCDVERLGAGFGLSRTTAYRYRDEVLAVISDQAPDLQEALEAAKAAGCAYLILDGTLISTDRMAETKVSKKGREIDAWYSGKNREFGGVIQALMDPAGEPLWVSDVLPGSTHDVTAARELVLAIAWHYTAEMPILADCGYEGAGCGVLTPVPHRKDGLPLHVNARTYNKLLRGLRCLGERGFAVLTERWKALEHITLSPRRITQIARAALAITRFERRITR</sequence>
<dbReference type="AlphaFoldDB" id="A0A941INA4"/>
<evidence type="ECO:0000313" key="5">
    <source>
        <dbReference type="EMBL" id="MBR7835195.1"/>
    </source>
</evidence>
<reference evidence="4" key="1">
    <citation type="submission" date="2021-04" db="EMBL/GenBank/DDBJ databases">
        <title>Genome based classification of Actinospica acidithermotolerans sp. nov., an actinobacterium isolated from an Indonesian hot spring.</title>
        <authorList>
            <person name="Kusuma A.B."/>
            <person name="Putra K.E."/>
            <person name="Nafisah S."/>
            <person name="Loh J."/>
            <person name="Nouioui I."/>
            <person name="Goodfellow M."/>
        </authorList>
    </citation>
    <scope>NUCLEOTIDE SEQUENCE</scope>
    <source>
        <strain evidence="4">CSCA 57</strain>
    </source>
</reference>
<comment type="cofactor">
    <cofactor evidence="1">
        <name>a divalent metal cation</name>
        <dbReference type="ChEBI" id="CHEBI:60240"/>
    </cofactor>
</comment>
<dbReference type="GO" id="GO:0046872">
    <property type="term" value="F:metal ion binding"/>
    <property type="evidence" value="ECO:0007669"/>
    <property type="project" value="UniProtKB-KW"/>
</dbReference>
<name>A0A941INA4_9ACTN</name>
<evidence type="ECO:0000256" key="2">
    <source>
        <dbReference type="ARBA" id="ARBA00022723"/>
    </source>
</evidence>
<gene>
    <name evidence="4" type="ORF">KDL01_18070</name>
    <name evidence="5" type="ORF">KDL01_18120</name>
</gene>
<protein>
    <submittedName>
        <fullName evidence="4">Transposase</fullName>
    </submittedName>
</protein>
<evidence type="ECO:0000259" key="3">
    <source>
        <dbReference type="Pfam" id="PF13359"/>
    </source>
</evidence>